<dbReference type="EMBL" id="SPUK01000024">
    <property type="protein sequence ID" value="TQV90723.1"/>
    <property type="molecule type" value="Genomic_DNA"/>
</dbReference>
<dbReference type="AlphaFoldDB" id="A0A545UMP5"/>
<evidence type="ECO:0000313" key="1">
    <source>
        <dbReference type="EMBL" id="TQV90723.1"/>
    </source>
</evidence>
<protein>
    <submittedName>
        <fullName evidence="1">Uncharacterized protein</fullName>
    </submittedName>
</protein>
<evidence type="ECO:0000313" key="2">
    <source>
        <dbReference type="Proteomes" id="UP000315783"/>
    </source>
</evidence>
<comment type="caution">
    <text evidence="1">The sequence shown here is derived from an EMBL/GenBank/DDBJ whole genome shotgun (WGS) entry which is preliminary data.</text>
</comment>
<reference evidence="1 2" key="1">
    <citation type="journal article" date="2019" name="Appl. Microbiol. Biotechnol.">
        <title>Genome sequence of Isaria javanica and comparative genome analysis insights into family S53 peptidase evolution in fungal entomopathogens.</title>
        <authorList>
            <person name="Lin R."/>
            <person name="Zhang X."/>
            <person name="Xin B."/>
            <person name="Zou M."/>
            <person name="Gao Y."/>
            <person name="Qin F."/>
            <person name="Hu Q."/>
            <person name="Xie B."/>
            <person name="Cheng X."/>
        </authorList>
    </citation>
    <scope>NUCLEOTIDE SEQUENCE [LARGE SCALE GENOMIC DNA]</scope>
    <source>
        <strain evidence="1 2">IJ1G</strain>
    </source>
</reference>
<sequence length="95" mass="10644">MWGELPGLAHPQDRVCRRARHHDHAILSKYAAIDPTLLVIWTLFSGTEYCLQRATCATRSGGCYHYHVLVPAGSNCETLTRQINTMADSHRPGIQ</sequence>
<accession>A0A545UMP5</accession>
<dbReference type="Proteomes" id="UP000315783">
    <property type="component" value="Unassembled WGS sequence"/>
</dbReference>
<gene>
    <name evidence="1" type="ORF">IF1G_10675</name>
</gene>
<proteinExistence type="predicted"/>
<keyword evidence="2" id="KW-1185">Reference proteome</keyword>
<organism evidence="1 2">
    <name type="scientific">Cordyceps javanica</name>
    <dbReference type="NCBI Taxonomy" id="43265"/>
    <lineage>
        <taxon>Eukaryota</taxon>
        <taxon>Fungi</taxon>
        <taxon>Dikarya</taxon>
        <taxon>Ascomycota</taxon>
        <taxon>Pezizomycotina</taxon>
        <taxon>Sordariomycetes</taxon>
        <taxon>Hypocreomycetidae</taxon>
        <taxon>Hypocreales</taxon>
        <taxon>Cordycipitaceae</taxon>
        <taxon>Cordyceps</taxon>
    </lineage>
</organism>
<name>A0A545UMP5_9HYPO</name>